<dbReference type="Gene3D" id="3.30.1540.10">
    <property type="entry name" value="formyl-coa transferase, domain 3"/>
    <property type="match status" value="1"/>
</dbReference>
<dbReference type="EMBL" id="CP045809">
    <property type="protein sequence ID" value="QHN34954.1"/>
    <property type="molecule type" value="Genomic_DNA"/>
</dbReference>
<dbReference type="Gene3D" id="3.40.50.10540">
    <property type="entry name" value="Crotonobetainyl-coa:carnitine coa-transferase, domain 1"/>
    <property type="match status" value="1"/>
</dbReference>
<dbReference type="InterPro" id="IPR044855">
    <property type="entry name" value="CoA-Trfase_III_dom3_sf"/>
</dbReference>
<evidence type="ECO:0000313" key="3">
    <source>
        <dbReference type="Proteomes" id="UP001059836"/>
    </source>
</evidence>
<dbReference type="PANTHER" id="PTHR48207">
    <property type="entry name" value="SUCCINATE--HYDROXYMETHYLGLUTARATE COA-TRANSFERASE"/>
    <property type="match status" value="1"/>
</dbReference>
<proteinExistence type="predicted"/>
<gene>
    <name evidence="2" type="ORF">GII31_08645</name>
</gene>
<dbReference type="PANTHER" id="PTHR48207:SF3">
    <property type="entry name" value="SUCCINATE--HYDROXYMETHYLGLUTARATE COA-TRANSFERASE"/>
    <property type="match status" value="1"/>
</dbReference>
<keyword evidence="1 2" id="KW-0808">Transferase</keyword>
<organism evidence="2 3">
    <name type="scientific">Gordonia pseudamarae</name>
    <dbReference type="NCBI Taxonomy" id="2831662"/>
    <lineage>
        <taxon>Bacteria</taxon>
        <taxon>Bacillati</taxon>
        <taxon>Actinomycetota</taxon>
        <taxon>Actinomycetes</taxon>
        <taxon>Mycobacteriales</taxon>
        <taxon>Gordoniaceae</taxon>
        <taxon>Gordonia</taxon>
    </lineage>
</organism>
<name>A0ABX6IGG6_9ACTN</name>
<dbReference type="Pfam" id="PF02515">
    <property type="entry name" value="CoA_transf_3"/>
    <property type="match status" value="1"/>
</dbReference>
<dbReference type="InterPro" id="IPR003673">
    <property type="entry name" value="CoA-Trfase_fam_III"/>
</dbReference>
<accession>A0ABX6IGG6</accession>
<protein>
    <submittedName>
        <fullName evidence="2">CoA transferase</fullName>
    </submittedName>
</protein>
<dbReference type="InterPro" id="IPR023606">
    <property type="entry name" value="CoA-Trfase_III_dom_1_sf"/>
</dbReference>
<dbReference type="Proteomes" id="UP001059836">
    <property type="component" value="Chromosome"/>
</dbReference>
<dbReference type="RefSeq" id="WP_260840385.1">
    <property type="nucleotide sequence ID" value="NZ_CP045809.1"/>
</dbReference>
<dbReference type="GO" id="GO:0016740">
    <property type="term" value="F:transferase activity"/>
    <property type="evidence" value="ECO:0007669"/>
    <property type="project" value="UniProtKB-KW"/>
</dbReference>
<evidence type="ECO:0000256" key="1">
    <source>
        <dbReference type="ARBA" id="ARBA00022679"/>
    </source>
</evidence>
<dbReference type="SUPFAM" id="SSF89796">
    <property type="entry name" value="CoA-transferase family III (CaiB/BaiF)"/>
    <property type="match status" value="1"/>
</dbReference>
<sequence>MTTGALDGIRVIEIGTLISGPFAGRLLGDMGADVIKIEPPGRPDPIRTWGQAELDGHRFLWTVHARNKRSITLDLRKPGGRRIFLDLVGRSDIVVENFRPGTLEKWDLGYDVLSETNPGLILVRISGYGQTGPDAHKPGYASVAEAASGLRHMNGFPDAPPPRLAISLGDSLAGMFAAQGALAALYRRTVTGRGQVVDTALIEACLAVQESTIPDYDVGGVVRGPSGTRLEGIAPSNIYRAADGSWIVIAANQDTVFRRLCAAMGRPELADDPDYADHLARGRNQDRLDEIIGAWAALHSPADLIGTLSAAGVIAGPINTVAEVVNDPQLIAREMIVDHWDERVNRNVKGPGIIPKLSESPGSVRNAGPARLGRDNAEVYRDLLGYSERELARLSEEGVL</sequence>
<reference evidence="2" key="1">
    <citation type="journal article" date="2021" name="Nat. Microbiol.">
        <title>Cocultivation of an ultrasmall environmental parasitic bacterium with lytic ability against bacteria associated with wastewater foams.</title>
        <authorList>
            <person name="Batinovic S."/>
            <person name="Rose J.J.A."/>
            <person name="Ratcliffe J."/>
            <person name="Seviour R.J."/>
            <person name="Petrovski S."/>
        </authorList>
    </citation>
    <scope>NUCLEOTIDE SEQUENCE</scope>
    <source>
        <strain evidence="2">CON9</strain>
    </source>
</reference>
<keyword evidence="3" id="KW-1185">Reference proteome</keyword>
<evidence type="ECO:0000313" key="2">
    <source>
        <dbReference type="EMBL" id="QHN34954.1"/>
    </source>
</evidence>
<dbReference type="InterPro" id="IPR050483">
    <property type="entry name" value="CoA-transferase_III_domain"/>
</dbReference>